<name>X6NUI2_RETFI</name>
<evidence type="ECO:0000313" key="3">
    <source>
        <dbReference type="Proteomes" id="UP000023152"/>
    </source>
</evidence>
<protein>
    <submittedName>
        <fullName evidence="2">Uncharacterized protein</fullName>
    </submittedName>
</protein>
<feature type="non-terminal residue" evidence="2">
    <location>
        <position position="136"/>
    </location>
</feature>
<gene>
    <name evidence="2" type="ORF">RFI_07427</name>
</gene>
<reference evidence="2 3" key="1">
    <citation type="journal article" date="2013" name="Curr. Biol.">
        <title>The Genome of the Foraminiferan Reticulomyxa filosa.</title>
        <authorList>
            <person name="Glockner G."/>
            <person name="Hulsmann N."/>
            <person name="Schleicher M."/>
            <person name="Noegel A.A."/>
            <person name="Eichinger L."/>
            <person name="Gallinger C."/>
            <person name="Pawlowski J."/>
            <person name="Sierra R."/>
            <person name="Euteneuer U."/>
            <person name="Pillet L."/>
            <person name="Moustafa A."/>
            <person name="Platzer M."/>
            <person name="Groth M."/>
            <person name="Szafranski K."/>
            <person name="Schliwa M."/>
        </authorList>
    </citation>
    <scope>NUCLEOTIDE SEQUENCE [LARGE SCALE GENOMIC DNA]</scope>
</reference>
<dbReference type="Proteomes" id="UP000023152">
    <property type="component" value="Unassembled WGS sequence"/>
</dbReference>
<comment type="caution">
    <text evidence="2">The sequence shown here is derived from an EMBL/GenBank/DDBJ whole genome shotgun (WGS) entry which is preliminary data.</text>
</comment>
<feature type="region of interest" description="Disordered" evidence="1">
    <location>
        <begin position="52"/>
        <end position="75"/>
    </location>
</feature>
<dbReference type="EMBL" id="ASPP01005896">
    <property type="protein sequence ID" value="ETO29691.1"/>
    <property type="molecule type" value="Genomic_DNA"/>
</dbReference>
<evidence type="ECO:0000313" key="2">
    <source>
        <dbReference type="EMBL" id="ETO29691.1"/>
    </source>
</evidence>
<organism evidence="2 3">
    <name type="scientific">Reticulomyxa filosa</name>
    <dbReference type="NCBI Taxonomy" id="46433"/>
    <lineage>
        <taxon>Eukaryota</taxon>
        <taxon>Sar</taxon>
        <taxon>Rhizaria</taxon>
        <taxon>Retaria</taxon>
        <taxon>Foraminifera</taxon>
        <taxon>Monothalamids</taxon>
        <taxon>Reticulomyxidae</taxon>
        <taxon>Reticulomyxa</taxon>
    </lineage>
</organism>
<sequence>MLCIRIAYKIYMNVKNEGTVRIHDKENSKTQQQKKKRLKLEDLIDNMAEASAASKVDAEKAPEKPSADSAFTNAQLTHRSRKSIIEMLRKGVIINNQQSAESNPPIRFDLYKPNKKKKKKGATKFCKNDKQLTYLF</sequence>
<proteinExistence type="predicted"/>
<accession>X6NUI2</accession>
<feature type="compositionally biased region" description="Basic and acidic residues" evidence="1">
    <location>
        <begin position="56"/>
        <end position="66"/>
    </location>
</feature>
<evidence type="ECO:0000256" key="1">
    <source>
        <dbReference type="SAM" id="MobiDB-lite"/>
    </source>
</evidence>
<dbReference type="AlphaFoldDB" id="X6NUI2"/>
<keyword evidence="3" id="KW-1185">Reference proteome</keyword>